<dbReference type="Gramene" id="Pp3c2_5110V3.13">
    <property type="protein sequence ID" value="Pp3c2_5110V3.13"/>
    <property type="gene ID" value="Pp3c2_5110"/>
</dbReference>
<keyword evidence="5" id="KW-0804">Transcription</keyword>
<dbReference type="PANTHER" id="PTHR30603">
    <property type="entry name" value="RNA POLYMERASE SIGMA FACTOR RPO"/>
    <property type="match status" value="1"/>
</dbReference>
<evidence type="ECO:0000256" key="4">
    <source>
        <dbReference type="ARBA" id="ARBA00023125"/>
    </source>
</evidence>
<dbReference type="InterPro" id="IPR007627">
    <property type="entry name" value="RNA_pol_sigma70_r2"/>
</dbReference>
<dbReference type="SUPFAM" id="SSF88659">
    <property type="entry name" value="Sigma3 and sigma4 domains of RNA polymerase sigma factors"/>
    <property type="match status" value="2"/>
</dbReference>
<proteinExistence type="inferred from homology"/>
<keyword evidence="2" id="KW-0805">Transcription regulation</keyword>
<keyword evidence="10" id="KW-1185">Reference proteome</keyword>
<evidence type="ECO:0000256" key="6">
    <source>
        <dbReference type="SAM" id="MobiDB-lite"/>
    </source>
</evidence>
<dbReference type="GO" id="GO:0000976">
    <property type="term" value="F:transcription cis-regulatory region binding"/>
    <property type="evidence" value="ECO:0000318"/>
    <property type="project" value="GO_Central"/>
</dbReference>
<evidence type="ECO:0000259" key="8">
    <source>
        <dbReference type="PROSITE" id="PS00716"/>
    </source>
</evidence>
<dbReference type="InterPro" id="IPR013324">
    <property type="entry name" value="RNA_pol_sigma_r3/r4-like"/>
</dbReference>
<reference evidence="9 10" key="2">
    <citation type="journal article" date="2018" name="Plant J.">
        <title>The Physcomitrella patens chromosome-scale assembly reveals moss genome structure and evolution.</title>
        <authorList>
            <person name="Lang D."/>
            <person name="Ullrich K.K."/>
            <person name="Murat F."/>
            <person name="Fuchs J."/>
            <person name="Jenkins J."/>
            <person name="Haas F.B."/>
            <person name="Piednoel M."/>
            <person name="Gundlach H."/>
            <person name="Van Bel M."/>
            <person name="Meyberg R."/>
            <person name="Vives C."/>
            <person name="Morata J."/>
            <person name="Symeonidi A."/>
            <person name="Hiss M."/>
            <person name="Muchero W."/>
            <person name="Kamisugi Y."/>
            <person name="Saleh O."/>
            <person name="Blanc G."/>
            <person name="Decker E.L."/>
            <person name="van Gessel N."/>
            <person name="Grimwood J."/>
            <person name="Hayes R.D."/>
            <person name="Graham S.W."/>
            <person name="Gunter L.E."/>
            <person name="McDaniel S.F."/>
            <person name="Hoernstein S.N.W."/>
            <person name="Larsson A."/>
            <person name="Li F.W."/>
            <person name="Perroud P.F."/>
            <person name="Phillips J."/>
            <person name="Ranjan P."/>
            <person name="Rokshar D.S."/>
            <person name="Rothfels C.J."/>
            <person name="Schneider L."/>
            <person name="Shu S."/>
            <person name="Stevenson D.W."/>
            <person name="Thummler F."/>
            <person name="Tillich M."/>
            <person name="Villarreal Aguilar J.C."/>
            <person name="Widiez T."/>
            <person name="Wong G.K."/>
            <person name="Wymore A."/>
            <person name="Zhang Y."/>
            <person name="Zimmer A.D."/>
            <person name="Quatrano R.S."/>
            <person name="Mayer K.F.X."/>
            <person name="Goodstein D."/>
            <person name="Casacuberta J.M."/>
            <person name="Vandepoele K."/>
            <person name="Reski R."/>
            <person name="Cuming A.C."/>
            <person name="Tuskan G.A."/>
            <person name="Maumus F."/>
            <person name="Salse J."/>
            <person name="Schmutz J."/>
            <person name="Rensing S.A."/>
        </authorList>
    </citation>
    <scope>NUCLEOTIDE SEQUENCE [LARGE SCALE GENOMIC DNA]</scope>
    <source>
        <strain evidence="9 10">cv. Gransden 2004</strain>
    </source>
</reference>
<keyword evidence="3" id="KW-0731">Sigma factor</keyword>
<dbReference type="CDD" id="cd06171">
    <property type="entry name" value="Sigma70_r4"/>
    <property type="match status" value="1"/>
</dbReference>
<dbReference type="Gramene" id="Pp3c2_5110V3.8">
    <property type="protein sequence ID" value="Pp3c2_5110V3.8"/>
    <property type="gene ID" value="Pp3c2_5110"/>
</dbReference>
<dbReference type="GeneID" id="112278952"/>
<reference evidence="9 10" key="1">
    <citation type="journal article" date="2008" name="Science">
        <title>The Physcomitrella genome reveals evolutionary insights into the conquest of land by plants.</title>
        <authorList>
            <person name="Rensing S."/>
            <person name="Lang D."/>
            <person name="Zimmer A."/>
            <person name="Terry A."/>
            <person name="Salamov A."/>
            <person name="Shapiro H."/>
            <person name="Nishiyama T."/>
            <person name="Perroud P.-F."/>
            <person name="Lindquist E."/>
            <person name="Kamisugi Y."/>
            <person name="Tanahashi T."/>
            <person name="Sakakibara K."/>
            <person name="Fujita T."/>
            <person name="Oishi K."/>
            <person name="Shin-I T."/>
            <person name="Kuroki Y."/>
            <person name="Toyoda A."/>
            <person name="Suzuki Y."/>
            <person name="Hashimoto A."/>
            <person name="Yamaguchi K."/>
            <person name="Sugano A."/>
            <person name="Kohara Y."/>
            <person name="Fujiyama A."/>
            <person name="Anterola A."/>
            <person name="Aoki S."/>
            <person name="Ashton N."/>
            <person name="Barbazuk W.B."/>
            <person name="Barker E."/>
            <person name="Bennetzen J."/>
            <person name="Bezanilla M."/>
            <person name="Blankenship R."/>
            <person name="Cho S.H."/>
            <person name="Dutcher S."/>
            <person name="Estelle M."/>
            <person name="Fawcett J.A."/>
            <person name="Gundlach H."/>
            <person name="Hanada K."/>
            <person name="Heyl A."/>
            <person name="Hicks K.A."/>
            <person name="Hugh J."/>
            <person name="Lohr M."/>
            <person name="Mayer K."/>
            <person name="Melkozernov A."/>
            <person name="Murata T."/>
            <person name="Nelson D."/>
            <person name="Pils B."/>
            <person name="Prigge M."/>
            <person name="Reiss B."/>
            <person name="Renner T."/>
            <person name="Rombauts S."/>
            <person name="Rushton P."/>
            <person name="Sanderfoot A."/>
            <person name="Schween G."/>
            <person name="Shiu S.-H."/>
            <person name="Stueber K."/>
            <person name="Theodoulou F.L."/>
            <person name="Tu H."/>
            <person name="Van de Peer Y."/>
            <person name="Verrier P.J."/>
            <person name="Waters E."/>
            <person name="Wood A."/>
            <person name="Yang L."/>
            <person name="Cove D."/>
            <person name="Cuming A."/>
            <person name="Hasebe M."/>
            <person name="Lucas S."/>
            <person name="Mishler D.B."/>
            <person name="Reski R."/>
            <person name="Grigoriev I."/>
            <person name="Quatrano R.S."/>
            <person name="Boore J.L."/>
        </authorList>
    </citation>
    <scope>NUCLEOTIDE SEQUENCE [LARGE SCALE GENOMIC DNA]</scope>
    <source>
        <strain evidence="9 10">cv. Gransden 2004</strain>
    </source>
</reference>
<dbReference type="InterPro" id="IPR036388">
    <property type="entry name" value="WH-like_DNA-bd_sf"/>
</dbReference>
<evidence type="ECO:0000313" key="9">
    <source>
        <dbReference type="EnsemblPlants" id="Pp3c2_5110V3.13"/>
    </source>
</evidence>
<comment type="similarity">
    <text evidence="1">Belongs to the sigma-70 factor family.</text>
</comment>
<dbReference type="InterPro" id="IPR007624">
    <property type="entry name" value="RNA_pol_sigma70_r3"/>
</dbReference>
<accession>A0A7I4D5C2</accession>
<feature type="domain" description="RNA polymerase sigma-70" evidence="7">
    <location>
        <begin position="352"/>
        <end position="365"/>
    </location>
</feature>
<dbReference type="NCBIfam" id="TIGR02937">
    <property type="entry name" value="sigma70-ECF"/>
    <property type="match status" value="1"/>
</dbReference>
<dbReference type="SUPFAM" id="SSF88946">
    <property type="entry name" value="Sigma2 domain of RNA polymerase sigma factors"/>
    <property type="match status" value="1"/>
</dbReference>
<evidence type="ECO:0000256" key="2">
    <source>
        <dbReference type="ARBA" id="ARBA00023015"/>
    </source>
</evidence>
<name>A0A7I4D5C2_PHYPA</name>
<dbReference type="OrthoDB" id="206108at2759"/>
<dbReference type="InterPro" id="IPR014284">
    <property type="entry name" value="RNA_pol_sigma-70_dom"/>
</dbReference>
<sequence length="564" mass="63269">MATLPPAWCVLPSDSRAATAAVGHREQDGNAASCSGRRDGGVKSAARLTKAVRRRRLPARMRLSSPWLRSYAFGSLPAGPTNRAAHNRTLEVDNVLFSESWSGSEGNTFCGPGDEAMVLALAAVKAARDAASYKNAMDVKKREFQLEFDTPSLERASLNNMENSFRIGCDAEAAMLTAEQKYVQKLELLIEGASTSAKSKASPRRDEESAVGLPRSRNVAVKSNRKNERFRKRERALEKAGKVAFALASSPPVPKADKSLIKHRLSDPICSYLRDVKNNTLKLEKVRAELQRDMGREPTRSEWSLAVGMNQTLFELRIKEGQCAKDKLVNSNLRLVVSIVKNYQGRGMTLPDLIQRGSLGLIRGAEKFDPEMGFKFSTYATWWIRQAVTRSITDQSRIIRLPVHIYEVISRINKSRMMIAEDQGRQARDEEVATAVGISVEKLDFILKSARLPASMDQLIGRDKDLPLWEMVADKGFNSADDFLTNEVLKQDIDGVLQTLSPTEREVLRLRFGLDDAQSMTLKDIGIFFKVTRERIRQIEVRALRKLRHPTRRNILQGHVKNYQ</sequence>
<dbReference type="InterPro" id="IPR007630">
    <property type="entry name" value="RNA_pol_sigma70_r4"/>
</dbReference>
<protein>
    <recommendedName>
        <fullName evidence="7 8">RNA polymerase sigma-70 domain-containing protein</fullName>
    </recommendedName>
</protein>
<dbReference type="EMBL" id="ABEU02000002">
    <property type="status" value="NOT_ANNOTATED_CDS"/>
    <property type="molecule type" value="Genomic_DNA"/>
</dbReference>
<evidence type="ECO:0000256" key="3">
    <source>
        <dbReference type="ARBA" id="ARBA00023082"/>
    </source>
</evidence>
<dbReference type="InterPro" id="IPR000943">
    <property type="entry name" value="RNA_pol_sigma70"/>
</dbReference>
<dbReference type="GO" id="GO:0006352">
    <property type="term" value="P:DNA-templated transcription initiation"/>
    <property type="evidence" value="ECO:0007669"/>
    <property type="project" value="InterPro"/>
</dbReference>
<dbReference type="EnsemblPlants" id="Pp3c2_5110V3.8">
    <property type="protein sequence ID" value="Pp3c2_5110V3.8"/>
    <property type="gene ID" value="Pp3c2_5110"/>
</dbReference>
<evidence type="ECO:0000259" key="7">
    <source>
        <dbReference type="PROSITE" id="PS00715"/>
    </source>
</evidence>
<reference evidence="9" key="3">
    <citation type="submission" date="2020-12" db="UniProtKB">
        <authorList>
            <consortium name="EnsemblPlants"/>
        </authorList>
    </citation>
    <scope>IDENTIFICATION</scope>
</reference>
<dbReference type="EnsemblPlants" id="Pp3c2_5110V3.13">
    <property type="protein sequence ID" value="Pp3c2_5110V3.13"/>
    <property type="gene ID" value="Pp3c2_5110"/>
</dbReference>
<feature type="domain" description="RNA polymerase sigma-70" evidence="8">
    <location>
        <begin position="521"/>
        <end position="547"/>
    </location>
</feature>
<dbReference type="PROSITE" id="PS00716">
    <property type="entry name" value="SIGMA70_2"/>
    <property type="match status" value="1"/>
</dbReference>
<dbReference type="FunCoup" id="A0A7I4D5C2">
    <property type="interactions" value="1182"/>
</dbReference>
<dbReference type="RefSeq" id="XP_073388338.1">
    <property type="nucleotide sequence ID" value="XM_073532237.1"/>
</dbReference>
<dbReference type="AlphaFoldDB" id="A0A7I4D5C2"/>
<dbReference type="Pfam" id="PF04542">
    <property type="entry name" value="Sigma70_r2"/>
    <property type="match status" value="1"/>
</dbReference>
<feature type="region of interest" description="Disordered" evidence="6">
    <location>
        <begin position="194"/>
        <end position="228"/>
    </location>
</feature>
<dbReference type="RefSeq" id="XP_073388337.1">
    <property type="nucleotide sequence ID" value="XM_073532236.1"/>
</dbReference>
<evidence type="ECO:0000256" key="5">
    <source>
        <dbReference type="ARBA" id="ARBA00023163"/>
    </source>
</evidence>
<dbReference type="PANTHER" id="PTHR30603:SF47">
    <property type="entry name" value="RNA POLYMERASE SIGMA FACTOR SIGD, CHLOROPLASTIC"/>
    <property type="match status" value="1"/>
</dbReference>
<dbReference type="Pfam" id="PF04545">
    <property type="entry name" value="Sigma70_r4"/>
    <property type="match status" value="1"/>
</dbReference>
<dbReference type="Pfam" id="PF04539">
    <property type="entry name" value="Sigma70_r3"/>
    <property type="match status" value="1"/>
</dbReference>
<dbReference type="GO" id="GO:0016987">
    <property type="term" value="F:sigma factor activity"/>
    <property type="evidence" value="ECO:0000318"/>
    <property type="project" value="GO_Central"/>
</dbReference>
<evidence type="ECO:0000313" key="10">
    <source>
        <dbReference type="Proteomes" id="UP000006727"/>
    </source>
</evidence>
<dbReference type="EnsemblPlants" id="Pp3c2_5110V3.6">
    <property type="protein sequence ID" value="Pp3c2_5110V3.6"/>
    <property type="gene ID" value="Pp3c2_5110"/>
</dbReference>
<evidence type="ECO:0000256" key="1">
    <source>
        <dbReference type="ARBA" id="ARBA00007788"/>
    </source>
</evidence>
<dbReference type="InterPro" id="IPR050239">
    <property type="entry name" value="Sigma-70_RNA_pol_init_factors"/>
</dbReference>
<dbReference type="GO" id="GO:0003899">
    <property type="term" value="F:DNA-directed RNA polymerase activity"/>
    <property type="evidence" value="ECO:0000318"/>
    <property type="project" value="GO_Central"/>
</dbReference>
<dbReference type="Gramene" id="Pp3c2_5110V3.6">
    <property type="protein sequence ID" value="Pp3c2_5110V3.6"/>
    <property type="gene ID" value="Pp3c2_5110"/>
</dbReference>
<dbReference type="EnsemblPlants" id="Pp3c2_5110V3.7">
    <property type="protein sequence ID" value="Pp3c2_5110V3.7"/>
    <property type="gene ID" value="Pp3c2_5110"/>
</dbReference>
<organism evidence="9 10">
    <name type="scientific">Physcomitrium patens</name>
    <name type="common">Spreading-leaved earth moss</name>
    <name type="synonym">Physcomitrella patens</name>
    <dbReference type="NCBI Taxonomy" id="3218"/>
    <lineage>
        <taxon>Eukaryota</taxon>
        <taxon>Viridiplantae</taxon>
        <taxon>Streptophyta</taxon>
        <taxon>Embryophyta</taxon>
        <taxon>Bryophyta</taxon>
        <taxon>Bryophytina</taxon>
        <taxon>Bryopsida</taxon>
        <taxon>Funariidae</taxon>
        <taxon>Funariales</taxon>
        <taxon>Funariaceae</taxon>
        <taxon>Physcomitrium</taxon>
    </lineage>
</organism>
<dbReference type="GO" id="GO:0006355">
    <property type="term" value="P:regulation of DNA-templated transcription"/>
    <property type="evidence" value="ECO:0000318"/>
    <property type="project" value="GO_Central"/>
</dbReference>
<dbReference type="Gene3D" id="1.10.10.10">
    <property type="entry name" value="Winged helix-like DNA-binding domain superfamily/Winged helix DNA-binding domain"/>
    <property type="match status" value="2"/>
</dbReference>
<dbReference type="PRINTS" id="PR00046">
    <property type="entry name" value="SIGMA70FCT"/>
</dbReference>
<dbReference type="Gramene" id="Pp3c2_5110V3.7">
    <property type="protein sequence ID" value="Pp3c2_5110V3.7"/>
    <property type="gene ID" value="Pp3c2_5110"/>
</dbReference>
<dbReference type="Proteomes" id="UP000006727">
    <property type="component" value="Chromosome 2"/>
</dbReference>
<gene>
    <name evidence="9" type="primary">LOC112278952</name>
</gene>
<dbReference type="PROSITE" id="PS00715">
    <property type="entry name" value="SIGMA70_1"/>
    <property type="match status" value="1"/>
</dbReference>
<dbReference type="GO" id="GO:1903865">
    <property type="term" value="C:sigma factor antagonist complex"/>
    <property type="evidence" value="ECO:0000318"/>
    <property type="project" value="GO_Central"/>
</dbReference>
<dbReference type="Gene3D" id="1.10.601.10">
    <property type="entry name" value="RNA Polymerase Primary Sigma Factor"/>
    <property type="match status" value="1"/>
</dbReference>
<dbReference type="InterPro" id="IPR013325">
    <property type="entry name" value="RNA_pol_sigma_r2"/>
</dbReference>
<keyword evidence="4" id="KW-0238">DNA-binding</keyword>